<sequence length="292" mass="32332">MADTSDGPHGTPDGESSSHTGRVMTVATTNNLHQPGFLRIPPELRLEIYELSMPRQITILVSAETSTSTAFHHKLGHDKPSSRFLPRLPAVSQVCRRSRSEYPFYDYYASNTFLFTDSMLRSNVLDRFLASRGEAVKAISHIKVNFISLTIPYKGNDLRLRLSMTRPKTGIVSVENLFVYAPLDRTPVDICLCGGLGWAVASTQSDSSILERLRTFVAYCEAFSATTRAKSKLEEETCEQCSKIRFVPAPPPPMSDEIRRMMKAVAAKAAATEKLAELQWLKELADLGGKGG</sequence>
<dbReference type="EMBL" id="JAVRQU010000016">
    <property type="protein sequence ID" value="KAK5693917.1"/>
    <property type="molecule type" value="Genomic_DNA"/>
</dbReference>
<proteinExistence type="predicted"/>
<feature type="region of interest" description="Disordered" evidence="1">
    <location>
        <begin position="1"/>
        <end position="21"/>
    </location>
</feature>
<reference evidence="3" key="1">
    <citation type="submission" date="2023-08" db="EMBL/GenBank/DDBJ databases">
        <title>Black Yeasts Isolated from many extreme environments.</title>
        <authorList>
            <person name="Coleine C."/>
            <person name="Stajich J.E."/>
            <person name="Selbmann L."/>
        </authorList>
    </citation>
    <scope>NUCLEOTIDE SEQUENCE</scope>
    <source>
        <strain evidence="3">CCFEE 5810</strain>
    </source>
</reference>
<gene>
    <name evidence="3" type="ORF">LTR97_009534</name>
</gene>
<name>A0AAN8A122_9PEZI</name>
<dbReference type="Pfam" id="PF20150">
    <property type="entry name" value="2EXR"/>
    <property type="match status" value="1"/>
</dbReference>
<feature type="domain" description="2EXR" evidence="2">
    <location>
        <begin position="37"/>
        <end position="109"/>
    </location>
</feature>
<dbReference type="AlphaFoldDB" id="A0AAN8A122"/>
<evidence type="ECO:0000313" key="3">
    <source>
        <dbReference type="EMBL" id="KAK5693917.1"/>
    </source>
</evidence>
<protein>
    <recommendedName>
        <fullName evidence="2">2EXR domain-containing protein</fullName>
    </recommendedName>
</protein>
<evidence type="ECO:0000259" key="2">
    <source>
        <dbReference type="Pfam" id="PF20150"/>
    </source>
</evidence>
<dbReference type="InterPro" id="IPR045518">
    <property type="entry name" value="2EXR"/>
</dbReference>
<evidence type="ECO:0000256" key="1">
    <source>
        <dbReference type="SAM" id="MobiDB-lite"/>
    </source>
</evidence>
<accession>A0AAN8A122</accession>
<dbReference type="Proteomes" id="UP001310594">
    <property type="component" value="Unassembled WGS sequence"/>
</dbReference>
<evidence type="ECO:0000313" key="4">
    <source>
        <dbReference type="Proteomes" id="UP001310594"/>
    </source>
</evidence>
<comment type="caution">
    <text evidence="3">The sequence shown here is derived from an EMBL/GenBank/DDBJ whole genome shotgun (WGS) entry which is preliminary data.</text>
</comment>
<organism evidence="3 4">
    <name type="scientific">Elasticomyces elasticus</name>
    <dbReference type="NCBI Taxonomy" id="574655"/>
    <lineage>
        <taxon>Eukaryota</taxon>
        <taxon>Fungi</taxon>
        <taxon>Dikarya</taxon>
        <taxon>Ascomycota</taxon>
        <taxon>Pezizomycotina</taxon>
        <taxon>Dothideomycetes</taxon>
        <taxon>Dothideomycetidae</taxon>
        <taxon>Mycosphaerellales</taxon>
        <taxon>Teratosphaeriaceae</taxon>
        <taxon>Elasticomyces</taxon>
    </lineage>
</organism>